<evidence type="ECO:0000313" key="1">
    <source>
        <dbReference type="EMBL" id="GFX93872.1"/>
    </source>
</evidence>
<accession>A0A8X6V3M6</accession>
<organism evidence="1 2">
    <name type="scientific">Trichonephila clavipes</name>
    <name type="common">Golden silk orbweaver</name>
    <name type="synonym">Nephila clavipes</name>
    <dbReference type="NCBI Taxonomy" id="2585209"/>
    <lineage>
        <taxon>Eukaryota</taxon>
        <taxon>Metazoa</taxon>
        <taxon>Ecdysozoa</taxon>
        <taxon>Arthropoda</taxon>
        <taxon>Chelicerata</taxon>
        <taxon>Arachnida</taxon>
        <taxon>Araneae</taxon>
        <taxon>Araneomorphae</taxon>
        <taxon>Entelegynae</taxon>
        <taxon>Araneoidea</taxon>
        <taxon>Nephilidae</taxon>
        <taxon>Trichonephila</taxon>
    </lineage>
</organism>
<dbReference type="Proteomes" id="UP000887159">
    <property type="component" value="Unassembled WGS sequence"/>
</dbReference>
<name>A0A8X6V3M6_TRICX</name>
<dbReference type="AlphaFoldDB" id="A0A8X6V3M6"/>
<keyword evidence="2" id="KW-1185">Reference proteome</keyword>
<sequence>MATAHDHYMALSARRHMWRTIPQLACDLAAVFGIRISGQSADVLQRLAFTPGVKSVTSRNVPNKVILVESLFEDKVELAFIPSTHAHLVPRLNVIM</sequence>
<dbReference type="EMBL" id="BMAU01021176">
    <property type="protein sequence ID" value="GFX93872.1"/>
    <property type="molecule type" value="Genomic_DNA"/>
</dbReference>
<comment type="caution">
    <text evidence="1">The sequence shown here is derived from an EMBL/GenBank/DDBJ whole genome shotgun (WGS) entry which is preliminary data.</text>
</comment>
<proteinExistence type="predicted"/>
<protein>
    <submittedName>
        <fullName evidence="1">Uncharacterized protein</fullName>
    </submittedName>
</protein>
<evidence type="ECO:0000313" key="2">
    <source>
        <dbReference type="Proteomes" id="UP000887159"/>
    </source>
</evidence>
<reference evidence="1" key="1">
    <citation type="submission" date="2020-08" db="EMBL/GenBank/DDBJ databases">
        <title>Multicomponent nature underlies the extraordinary mechanical properties of spider dragline silk.</title>
        <authorList>
            <person name="Kono N."/>
            <person name="Nakamura H."/>
            <person name="Mori M."/>
            <person name="Yoshida Y."/>
            <person name="Ohtoshi R."/>
            <person name="Malay A.D."/>
            <person name="Moran D.A.P."/>
            <person name="Tomita M."/>
            <person name="Numata K."/>
            <person name="Arakawa K."/>
        </authorList>
    </citation>
    <scope>NUCLEOTIDE SEQUENCE</scope>
</reference>
<gene>
    <name evidence="1" type="ORF">TNCV_3412351</name>
</gene>